<keyword evidence="5" id="KW-0472">Membrane</keyword>
<dbReference type="GO" id="GO:0005886">
    <property type="term" value="C:plasma membrane"/>
    <property type="evidence" value="ECO:0007669"/>
    <property type="project" value="UniProtKB-SubCell"/>
</dbReference>
<evidence type="ECO:0000313" key="12">
    <source>
        <dbReference type="Proteomes" id="UP001177003"/>
    </source>
</evidence>
<dbReference type="PANTHER" id="PTHR31083">
    <property type="entry name" value="UPSTREAM OF FLC PROTEIN (DUF966)"/>
    <property type="match status" value="1"/>
</dbReference>
<feature type="domain" description="SOSEKI DIX-like" evidence="10">
    <location>
        <begin position="41"/>
        <end position="129"/>
    </location>
</feature>
<evidence type="ECO:0000256" key="4">
    <source>
        <dbReference type="ARBA" id="ARBA00022618"/>
    </source>
</evidence>
<keyword evidence="3" id="KW-1003">Cell membrane</keyword>
<organism evidence="11 12">
    <name type="scientific">Lactuca saligna</name>
    <name type="common">Willowleaf lettuce</name>
    <dbReference type="NCBI Taxonomy" id="75948"/>
    <lineage>
        <taxon>Eukaryota</taxon>
        <taxon>Viridiplantae</taxon>
        <taxon>Streptophyta</taxon>
        <taxon>Embryophyta</taxon>
        <taxon>Tracheophyta</taxon>
        <taxon>Spermatophyta</taxon>
        <taxon>Magnoliopsida</taxon>
        <taxon>eudicotyledons</taxon>
        <taxon>Gunneridae</taxon>
        <taxon>Pentapetalae</taxon>
        <taxon>asterids</taxon>
        <taxon>campanulids</taxon>
        <taxon>Asterales</taxon>
        <taxon>Asteraceae</taxon>
        <taxon>Cichorioideae</taxon>
        <taxon>Cichorieae</taxon>
        <taxon>Lactucinae</taxon>
        <taxon>Lactuca</taxon>
    </lineage>
</organism>
<comment type="subunit">
    <text evidence="8">Homodimer. Forms long polymer filaments with other SOKs proteins polymers (e.g. SOK1, SOK2, SOK3 and SOK4) crucial for polar localization and biological activity. Binds to ANGUSTIFOLIA (AN).</text>
</comment>
<keyword evidence="4" id="KW-0132">Cell division</keyword>
<dbReference type="PIRSF" id="PIRSF031043">
    <property type="entry name" value="UCP031043"/>
    <property type="match status" value="1"/>
</dbReference>
<sequence length="376" mass="43147">MQMQQQLQSSTDTAEVWKERCDHMYQLRRPEPEMEPKSRKVPVIYYLCRNRQLEHPHFIEVPLVSPNGLYLRDVIEKFDALRGKGMSSMYSWSSKRNYKNAFVWNDLSEDDLIFPAHGNEYVLKGSELIREENNPGRFAPKLQNSKQDDCSSSTKYKIYKSNDLTDASTQTDEFVKVQKPQEIFTRSIESSTNDSPLKHIQTHSSPPSSSCSSAGKADTLESLIRADVNKLYSSVKLEEEQQSQIPVNTKLRASNKLLQLISCGTLSSEDDNFSRISSFRSRSLDSKYRSGLLSSSVMLGELECSSENKDYLLLKKEAMGCLKRSSSYAANRINKRDSFLTRTKCKKQSKRMESFRENKENVNKIEESLLQELESS</sequence>
<accession>A0AA35VL99</accession>
<dbReference type="EMBL" id="OX465077">
    <property type="protein sequence ID" value="CAI9268420.1"/>
    <property type="molecule type" value="Genomic_DNA"/>
</dbReference>
<dbReference type="GO" id="GO:0051258">
    <property type="term" value="P:protein polymerization"/>
    <property type="evidence" value="ECO:0007669"/>
    <property type="project" value="UniProtKB-ARBA"/>
</dbReference>
<dbReference type="PANTHER" id="PTHR31083:SF28">
    <property type="entry name" value="PROTEIN UPSTREAM OF FLC"/>
    <property type="match status" value="1"/>
</dbReference>
<dbReference type="InterPro" id="IPR021182">
    <property type="entry name" value="SOK_magnoliopsida"/>
</dbReference>
<evidence type="ECO:0000256" key="6">
    <source>
        <dbReference type="ARBA" id="ARBA00023306"/>
    </source>
</evidence>
<dbReference type="Proteomes" id="UP001177003">
    <property type="component" value="Chromosome 1"/>
</dbReference>
<dbReference type="GO" id="GO:0051302">
    <property type="term" value="P:regulation of cell division"/>
    <property type="evidence" value="ECO:0007669"/>
    <property type="project" value="UniProtKB-ARBA"/>
</dbReference>
<comment type="similarity">
    <text evidence="7">Belongs to the SOSEKI family.</text>
</comment>
<dbReference type="GO" id="GO:0090708">
    <property type="term" value="P:specification of plant organ axis polarity"/>
    <property type="evidence" value="ECO:0007669"/>
    <property type="project" value="UniProtKB-ARBA"/>
</dbReference>
<dbReference type="InterPro" id="IPR048351">
    <property type="entry name" value="SOK_DIX"/>
</dbReference>
<dbReference type="Pfam" id="PF06136">
    <property type="entry name" value="SOK"/>
    <property type="match status" value="1"/>
</dbReference>
<evidence type="ECO:0000256" key="2">
    <source>
        <dbReference type="ARBA" id="ARBA00022473"/>
    </source>
</evidence>
<protein>
    <recommendedName>
        <fullName evidence="10">SOSEKI DIX-like domain-containing protein</fullName>
    </recommendedName>
</protein>
<name>A0AA35VL99_LACSI</name>
<gene>
    <name evidence="11" type="ORF">LSALG_LOCUS8849</name>
</gene>
<keyword evidence="2" id="KW-0217">Developmental protein</keyword>
<evidence type="ECO:0000256" key="1">
    <source>
        <dbReference type="ARBA" id="ARBA00004413"/>
    </source>
</evidence>
<feature type="region of interest" description="Disordered" evidence="9">
    <location>
        <begin position="186"/>
        <end position="216"/>
    </location>
</feature>
<proteinExistence type="inferred from homology"/>
<evidence type="ECO:0000256" key="5">
    <source>
        <dbReference type="ARBA" id="ARBA00023136"/>
    </source>
</evidence>
<dbReference type="AlphaFoldDB" id="A0AA35VL99"/>
<evidence type="ECO:0000256" key="8">
    <source>
        <dbReference type="ARBA" id="ARBA00046534"/>
    </source>
</evidence>
<evidence type="ECO:0000313" key="11">
    <source>
        <dbReference type="EMBL" id="CAI9268420.1"/>
    </source>
</evidence>
<keyword evidence="6" id="KW-0131">Cell cycle</keyword>
<evidence type="ECO:0000256" key="9">
    <source>
        <dbReference type="SAM" id="MobiDB-lite"/>
    </source>
</evidence>
<evidence type="ECO:0000256" key="7">
    <source>
        <dbReference type="ARBA" id="ARBA00024211"/>
    </source>
</evidence>
<keyword evidence="12" id="KW-1185">Reference proteome</keyword>
<dbReference type="GO" id="GO:0051301">
    <property type="term" value="P:cell division"/>
    <property type="evidence" value="ECO:0007669"/>
    <property type="project" value="UniProtKB-KW"/>
</dbReference>
<reference evidence="11" key="1">
    <citation type="submission" date="2023-04" db="EMBL/GenBank/DDBJ databases">
        <authorList>
            <person name="Vijverberg K."/>
            <person name="Xiong W."/>
            <person name="Schranz E."/>
        </authorList>
    </citation>
    <scope>NUCLEOTIDE SEQUENCE</scope>
</reference>
<evidence type="ECO:0000256" key="3">
    <source>
        <dbReference type="ARBA" id="ARBA00022475"/>
    </source>
</evidence>
<evidence type="ECO:0000259" key="10">
    <source>
        <dbReference type="Pfam" id="PF06136"/>
    </source>
</evidence>
<dbReference type="InterPro" id="IPR010369">
    <property type="entry name" value="SOK"/>
</dbReference>
<comment type="subcellular location">
    <subcellularLocation>
        <location evidence="1">Cell membrane</location>
        <topology evidence="1">Peripheral membrane protein</topology>
        <orientation evidence="1">Cytoplasmic side</orientation>
    </subcellularLocation>
</comment>
<dbReference type="GO" id="GO:2000067">
    <property type="term" value="P:regulation of root morphogenesis"/>
    <property type="evidence" value="ECO:0007669"/>
    <property type="project" value="UniProtKB-ARBA"/>
</dbReference>
<feature type="compositionally biased region" description="Low complexity" evidence="9">
    <location>
        <begin position="204"/>
        <end position="213"/>
    </location>
</feature>